<name>A0A1G5QA32_9GAMM</name>
<evidence type="ECO:0000313" key="2">
    <source>
        <dbReference type="Proteomes" id="UP000199648"/>
    </source>
</evidence>
<protein>
    <submittedName>
        <fullName evidence="1">Uncharacterized protein</fullName>
    </submittedName>
</protein>
<gene>
    <name evidence="1" type="ORF">SAMN03097708_01673</name>
</gene>
<dbReference type="AlphaFoldDB" id="A0A1G5QA32"/>
<organism evidence="1 2">
    <name type="scientific">Thiohalomonas denitrificans</name>
    <dbReference type="NCBI Taxonomy" id="415747"/>
    <lineage>
        <taxon>Bacteria</taxon>
        <taxon>Pseudomonadati</taxon>
        <taxon>Pseudomonadota</taxon>
        <taxon>Gammaproteobacteria</taxon>
        <taxon>Thiohalomonadales</taxon>
        <taxon>Thiohalomonadaceae</taxon>
        <taxon>Thiohalomonas</taxon>
    </lineage>
</organism>
<proteinExistence type="predicted"/>
<reference evidence="1 2" key="1">
    <citation type="submission" date="2016-10" db="EMBL/GenBank/DDBJ databases">
        <authorList>
            <person name="de Groot N.N."/>
        </authorList>
    </citation>
    <scope>NUCLEOTIDE SEQUENCE [LARGE SCALE GENOMIC DNA]</scope>
    <source>
        <strain evidence="1 2">HLD2</strain>
    </source>
</reference>
<dbReference type="STRING" id="415747.SAMN03097708_01673"/>
<sequence>MSDSVFTIDQPGLFLINNDPPGVRCNRNVQAAAEIANSYRVPICAVPRSALETETAAPAVYFAGELVTVDGDAHNGVADYALLAEVMERAGVPKQERPGRLAEIGPDLEAFRASIGEVPS</sequence>
<evidence type="ECO:0000313" key="1">
    <source>
        <dbReference type="EMBL" id="SCZ58360.1"/>
    </source>
</evidence>
<dbReference type="RefSeq" id="WP_092995256.1">
    <property type="nucleotide sequence ID" value="NZ_FMWD01000004.1"/>
</dbReference>
<dbReference type="OrthoDB" id="9129935at2"/>
<dbReference type="Proteomes" id="UP000199648">
    <property type="component" value="Unassembled WGS sequence"/>
</dbReference>
<accession>A0A1G5QA32</accession>
<keyword evidence="2" id="KW-1185">Reference proteome</keyword>
<dbReference type="EMBL" id="FMWD01000004">
    <property type="protein sequence ID" value="SCZ58360.1"/>
    <property type="molecule type" value="Genomic_DNA"/>
</dbReference>